<dbReference type="Proteomes" id="UP000245768">
    <property type="component" value="Unassembled WGS sequence"/>
</dbReference>
<keyword evidence="2" id="KW-0812">Transmembrane</keyword>
<dbReference type="OrthoDB" id="10643755at2759"/>
<feature type="compositionally biased region" description="Polar residues" evidence="1">
    <location>
        <begin position="191"/>
        <end position="200"/>
    </location>
</feature>
<evidence type="ECO:0000313" key="3">
    <source>
        <dbReference type="EMBL" id="PWN90740.1"/>
    </source>
</evidence>
<keyword evidence="2" id="KW-1133">Transmembrane helix</keyword>
<keyword evidence="2" id="KW-0472">Membrane</keyword>
<feature type="region of interest" description="Disordered" evidence="1">
    <location>
        <begin position="162"/>
        <end position="201"/>
    </location>
</feature>
<sequence>MSASLAHADSVSEGSSGSASPQLAPQGPSSITEEERDEFMDEERPRLSQPSRLPQLVSRPSSSQAVRGPGSTTGRMTPSSSGFQGPTRVPMPRAGRSSMMPPPPPPRSVSDMGEEDDPRARRSSHEGGRLYAPPNAPRYSVAGSDSNRGAMAGGAGASLYSAVGPSSRPAGPTPSEQHFYHHHGAPRPGQSAHQGPQGTNRPEVDVALQSIQASLAALHERLNRVESRGGGPTSYGTGANAGGSGGSGGIARYALGNTALGQAYIGLRNAMHDVAVLLGLSSDGRGGAAPQSYNLASGRSRAESVAGQSTTTSRRGGRGRDGDGGQGRGRREGGGLMGAPLRLMLAVVNLAMRLALDLTSVGVLLSLLIFVISKLTGRGDPLFLIRLVRRWSTLRGGARASNRAVATQQRPAIDGLQSQ</sequence>
<feature type="compositionally biased region" description="Polar residues" evidence="1">
    <location>
        <begin position="21"/>
        <end position="31"/>
    </location>
</feature>
<evidence type="ECO:0000313" key="4">
    <source>
        <dbReference type="Proteomes" id="UP000245768"/>
    </source>
</evidence>
<feature type="region of interest" description="Disordered" evidence="1">
    <location>
        <begin position="285"/>
        <end position="334"/>
    </location>
</feature>
<evidence type="ECO:0000256" key="1">
    <source>
        <dbReference type="SAM" id="MobiDB-lite"/>
    </source>
</evidence>
<organism evidence="3 4">
    <name type="scientific">Acaromyces ingoldii</name>
    <dbReference type="NCBI Taxonomy" id="215250"/>
    <lineage>
        <taxon>Eukaryota</taxon>
        <taxon>Fungi</taxon>
        <taxon>Dikarya</taxon>
        <taxon>Basidiomycota</taxon>
        <taxon>Ustilaginomycotina</taxon>
        <taxon>Exobasidiomycetes</taxon>
        <taxon>Exobasidiales</taxon>
        <taxon>Cryptobasidiaceae</taxon>
        <taxon>Acaromyces</taxon>
    </lineage>
</organism>
<accession>A0A316YMG6</accession>
<keyword evidence="4" id="KW-1185">Reference proteome</keyword>
<proteinExistence type="predicted"/>
<reference evidence="3 4" key="1">
    <citation type="journal article" date="2018" name="Mol. Biol. Evol.">
        <title>Broad Genomic Sampling Reveals a Smut Pathogenic Ancestry of the Fungal Clade Ustilaginomycotina.</title>
        <authorList>
            <person name="Kijpornyongpan T."/>
            <person name="Mondo S.J."/>
            <person name="Barry K."/>
            <person name="Sandor L."/>
            <person name="Lee J."/>
            <person name="Lipzen A."/>
            <person name="Pangilinan J."/>
            <person name="LaButti K."/>
            <person name="Hainaut M."/>
            <person name="Henrissat B."/>
            <person name="Grigoriev I.V."/>
            <person name="Spatafora J.W."/>
            <person name="Aime M.C."/>
        </authorList>
    </citation>
    <scope>NUCLEOTIDE SEQUENCE [LARGE SCALE GENOMIC DNA]</scope>
    <source>
        <strain evidence="3 4">MCA 4198</strain>
    </source>
</reference>
<name>A0A316YMG6_9BASI</name>
<dbReference type="RefSeq" id="XP_025377938.1">
    <property type="nucleotide sequence ID" value="XM_025521807.1"/>
</dbReference>
<feature type="transmembrane region" description="Helical" evidence="2">
    <location>
        <begin position="350"/>
        <end position="372"/>
    </location>
</feature>
<feature type="region of interest" description="Disordered" evidence="1">
    <location>
        <begin position="1"/>
        <end position="147"/>
    </location>
</feature>
<protein>
    <submittedName>
        <fullName evidence="3">Uncharacterized protein</fullName>
    </submittedName>
</protein>
<feature type="compositionally biased region" description="Basic and acidic residues" evidence="1">
    <location>
        <begin position="318"/>
        <end position="333"/>
    </location>
</feature>
<dbReference type="EMBL" id="KZ819636">
    <property type="protein sequence ID" value="PWN90740.1"/>
    <property type="molecule type" value="Genomic_DNA"/>
</dbReference>
<evidence type="ECO:0000256" key="2">
    <source>
        <dbReference type="SAM" id="Phobius"/>
    </source>
</evidence>
<gene>
    <name evidence="3" type="ORF">FA10DRAFT_267180</name>
</gene>
<feature type="compositionally biased region" description="Polar residues" evidence="1">
    <location>
        <begin position="48"/>
        <end position="84"/>
    </location>
</feature>
<dbReference type="AlphaFoldDB" id="A0A316YMG6"/>
<dbReference type="GeneID" id="37043723"/>
<feature type="compositionally biased region" description="Basic and acidic residues" evidence="1">
    <location>
        <begin position="118"/>
        <end position="128"/>
    </location>
</feature>
<feature type="compositionally biased region" description="Low complexity" evidence="1">
    <location>
        <begin position="90"/>
        <end position="99"/>
    </location>
</feature>
<dbReference type="STRING" id="215250.A0A316YMG6"/>
<feature type="compositionally biased region" description="Acidic residues" evidence="1">
    <location>
        <begin position="32"/>
        <end position="41"/>
    </location>
</feature>
<feature type="compositionally biased region" description="Low complexity" evidence="1">
    <location>
        <begin position="11"/>
        <end position="20"/>
    </location>
</feature>
<dbReference type="InParanoid" id="A0A316YMG6"/>